<feature type="chain" id="PRO_5045183956" evidence="5">
    <location>
        <begin position="26"/>
        <end position="348"/>
    </location>
</feature>
<evidence type="ECO:0000256" key="4">
    <source>
        <dbReference type="PROSITE-ProRule" id="PRU00473"/>
    </source>
</evidence>
<evidence type="ECO:0000313" key="7">
    <source>
        <dbReference type="EMBL" id="MFG6467159.1"/>
    </source>
</evidence>
<dbReference type="PANTHER" id="PTHR30329:SF21">
    <property type="entry name" value="LIPOPROTEIN YIAD-RELATED"/>
    <property type="match status" value="1"/>
</dbReference>
<evidence type="ECO:0000313" key="8">
    <source>
        <dbReference type="Proteomes" id="UP001606303"/>
    </source>
</evidence>
<dbReference type="InterPro" id="IPR006664">
    <property type="entry name" value="OMP_bac"/>
</dbReference>
<comment type="subcellular location">
    <subcellularLocation>
        <location evidence="1">Cell outer membrane</location>
    </subcellularLocation>
</comment>
<dbReference type="SUPFAM" id="SSF103088">
    <property type="entry name" value="OmpA-like"/>
    <property type="match status" value="1"/>
</dbReference>
<accession>A0ABW7GYV1</accession>
<evidence type="ECO:0000256" key="3">
    <source>
        <dbReference type="ARBA" id="ARBA00023237"/>
    </source>
</evidence>
<keyword evidence="2 4" id="KW-0472">Membrane</keyword>
<dbReference type="PANTHER" id="PTHR30329">
    <property type="entry name" value="STATOR ELEMENT OF FLAGELLAR MOTOR COMPLEX"/>
    <property type="match status" value="1"/>
</dbReference>
<evidence type="ECO:0000259" key="6">
    <source>
        <dbReference type="PROSITE" id="PS51123"/>
    </source>
</evidence>
<dbReference type="EMBL" id="JBIGIB010000003">
    <property type="protein sequence ID" value="MFG6467159.1"/>
    <property type="molecule type" value="Genomic_DNA"/>
</dbReference>
<dbReference type="CDD" id="cd07185">
    <property type="entry name" value="OmpA_C-like"/>
    <property type="match status" value="1"/>
</dbReference>
<dbReference type="Gene3D" id="3.30.1330.60">
    <property type="entry name" value="OmpA-like domain"/>
    <property type="match status" value="1"/>
</dbReference>
<keyword evidence="5" id="KW-0732">Signal</keyword>
<dbReference type="InterPro" id="IPR006665">
    <property type="entry name" value="OmpA-like"/>
</dbReference>
<dbReference type="InterPro" id="IPR036737">
    <property type="entry name" value="OmpA-like_sf"/>
</dbReference>
<dbReference type="InterPro" id="IPR050330">
    <property type="entry name" value="Bact_OuterMem_StrucFunc"/>
</dbReference>
<keyword evidence="3" id="KW-0998">Cell outer membrane</keyword>
<name>A0ABW7GYV1_9BURK</name>
<evidence type="ECO:0000256" key="1">
    <source>
        <dbReference type="ARBA" id="ARBA00004442"/>
    </source>
</evidence>
<dbReference type="RefSeq" id="WP_394384495.1">
    <property type="nucleotide sequence ID" value="NZ_JBIGIB010000003.1"/>
</dbReference>
<proteinExistence type="predicted"/>
<comment type="caution">
    <text evidence="7">The sequence shown here is derived from an EMBL/GenBank/DDBJ whole genome shotgun (WGS) entry which is preliminary data.</text>
</comment>
<dbReference type="Proteomes" id="UP001606303">
    <property type="component" value="Unassembled WGS sequence"/>
</dbReference>
<keyword evidence="8" id="KW-1185">Reference proteome</keyword>
<feature type="domain" description="OmpA-like" evidence="6">
    <location>
        <begin position="234"/>
        <end position="348"/>
    </location>
</feature>
<dbReference type="PRINTS" id="PR01021">
    <property type="entry name" value="OMPADOMAIN"/>
</dbReference>
<dbReference type="PROSITE" id="PS51123">
    <property type="entry name" value="OMPA_2"/>
    <property type="match status" value="1"/>
</dbReference>
<gene>
    <name evidence="7" type="ORF">ACG01O_11120</name>
</gene>
<sequence>MTLRPAALALLASLVSLTVGSAAHAAEGWPTADVKGSADHPVISRFTGSLLVGYAQQDWAAVQQPSAAGLSKTERNKFADPISAEGKVTRLFYLGPAGKTPLEIFRNQQQALMAAGFKPRFSCELKSCEPVYFALDTDTRGQGMNWSPGALIGVKGSNFQGARWALPMSLSTDEARMTVGTLSRGGSTVQLLVYTSIAENEYTDRAASYIEIVEPKAMPTGQVTVDAKAISAGLQAEGKVALYGVLFDTGKTELKPDSNAQLDQMAAVLKAQPAAKVFIVGHTDNVGAVDANLKLSQGRAQAVVAALTQRGIAASRLAAHGNAGYAPVASNASEDGRAKNRRVEMVLQ</sequence>
<feature type="signal peptide" evidence="5">
    <location>
        <begin position="1"/>
        <end position="25"/>
    </location>
</feature>
<reference evidence="7 8" key="1">
    <citation type="submission" date="2024-08" db="EMBL/GenBank/DDBJ databases">
        <authorList>
            <person name="Lu H."/>
        </authorList>
    </citation>
    <scope>NUCLEOTIDE SEQUENCE [LARGE SCALE GENOMIC DNA]</scope>
    <source>
        <strain evidence="7 8">BYS87W</strain>
    </source>
</reference>
<organism evidence="7 8">
    <name type="scientific">Pelomonas baiyunensis</name>
    <dbReference type="NCBI Taxonomy" id="3299026"/>
    <lineage>
        <taxon>Bacteria</taxon>
        <taxon>Pseudomonadati</taxon>
        <taxon>Pseudomonadota</taxon>
        <taxon>Betaproteobacteria</taxon>
        <taxon>Burkholderiales</taxon>
        <taxon>Sphaerotilaceae</taxon>
        <taxon>Roseateles</taxon>
    </lineage>
</organism>
<evidence type="ECO:0000256" key="5">
    <source>
        <dbReference type="SAM" id="SignalP"/>
    </source>
</evidence>
<protein>
    <submittedName>
        <fullName evidence="7">OmpA family protein</fullName>
    </submittedName>
</protein>
<evidence type="ECO:0000256" key="2">
    <source>
        <dbReference type="ARBA" id="ARBA00023136"/>
    </source>
</evidence>
<dbReference type="Pfam" id="PF00691">
    <property type="entry name" value="OmpA"/>
    <property type="match status" value="1"/>
</dbReference>